<dbReference type="Proteomes" id="UP000053732">
    <property type="component" value="Unassembled WGS sequence"/>
</dbReference>
<protein>
    <submittedName>
        <fullName evidence="1">Str. FM013</fullName>
    </submittedName>
</protein>
<name>A0A0G4PKW8_PENC3</name>
<dbReference type="EMBL" id="HG793153">
    <property type="protein sequence ID" value="CRL26999.1"/>
    <property type="molecule type" value="Genomic_DNA"/>
</dbReference>
<keyword evidence="2" id="KW-1185">Reference proteome</keyword>
<sequence length="54" mass="5855">MTTRSFGQATLGTAYETLPLAYILKSSKFFPSGSVTRLQPEVQGTISFPLRDGS</sequence>
<dbReference type="AlphaFoldDB" id="A0A0G4PKW8"/>
<evidence type="ECO:0000313" key="1">
    <source>
        <dbReference type="EMBL" id="CRL26999.1"/>
    </source>
</evidence>
<gene>
    <name evidence="1" type="ORF">PCAMFM013_S020g000158</name>
</gene>
<evidence type="ECO:0000313" key="2">
    <source>
        <dbReference type="Proteomes" id="UP000053732"/>
    </source>
</evidence>
<accession>A0A0G4PKW8</accession>
<organism evidence="1 2">
    <name type="scientific">Penicillium camemberti (strain FM 013)</name>
    <dbReference type="NCBI Taxonomy" id="1429867"/>
    <lineage>
        <taxon>Eukaryota</taxon>
        <taxon>Fungi</taxon>
        <taxon>Dikarya</taxon>
        <taxon>Ascomycota</taxon>
        <taxon>Pezizomycotina</taxon>
        <taxon>Eurotiomycetes</taxon>
        <taxon>Eurotiomycetidae</taxon>
        <taxon>Eurotiales</taxon>
        <taxon>Aspergillaceae</taxon>
        <taxon>Penicillium</taxon>
    </lineage>
</organism>
<proteinExistence type="predicted"/>
<reference evidence="1 2" key="1">
    <citation type="journal article" date="2014" name="Nat. Commun.">
        <title>Multiple recent horizontal transfers of a large genomic region in cheese making fungi.</title>
        <authorList>
            <person name="Cheeseman K."/>
            <person name="Ropars J."/>
            <person name="Renault P."/>
            <person name="Dupont J."/>
            <person name="Gouzy J."/>
            <person name="Branca A."/>
            <person name="Abraham A.L."/>
            <person name="Ceppi M."/>
            <person name="Conseiller E."/>
            <person name="Debuchy R."/>
            <person name="Malagnac F."/>
            <person name="Goarin A."/>
            <person name="Silar P."/>
            <person name="Lacoste S."/>
            <person name="Sallet E."/>
            <person name="Bensimon A."/>
            <person name="Giraud T."/>
            <person name="Brygoo Y."/>
        </authorList>
    </citation>
    <scope>NUCLEOTIDE SEQUENCE [LARGE SCALE GENOMIC DNA]</scope>
    <source>
        <strain evidence="2">FM 013</strain>
    </source>
</reference>